<name>A0A2S9VA73_9ALTE</name>
<dbReference type="InterPro" id="IPR011990">
    <property type="entry name" value="TPR-like_helical_dom_sf"/>
</dbReference>
<organism evidence="2 3">
    <name type="scientific">Alteromonas alba</name>
    <dbReference type="NCBI Taxonomy" id="2079529"/>
    <lineage>
        <taxon>Bacteria</taxon>
        <taxon>Pseudomonadati</taxon>
        <taxon>Pseudomonadota</taxon>
        <taxon>Gammaproteobacteria</taxon>
        <taxon>Alteromonadales</taxon>
        <taxon>Alteromonadaceae</taxon>
        <taxon>Alteromonas/Salinimonas group</taxon>
        <taxon>Alteromonas</taxon>
    </lineage>
</organism>
<dbReference type="InterPro" id="IPR014266">
    <property type="entry name" value="PEP-CTERM_TPR_PrsT"/>
</dbReference>
<evidence type="ECO:0000313" key="3">
    <source>
        <dbReference type="Proteomes" id="UP000238949"/>
    </source>
</evidence>
<keyword evidence="1" id="KW-0802">TPR repeat</keyword>
<dbReference type="InterPro" id="IPR019734">
    <property type="entry name" value="TPR_rpt"/>
</dbReference>
<dbReference type="Proteomes" id="UP000238949">
    <property type="component" value="Unassembled WGS sequence"/>
</dbReference>
<comment type="caution">
    <text evidence="2">The sequence shown here is derived from an EMBL/GenBank/DDBJ whole genome shotgun (WGS) entry which is preliminary data.</text>
</comment>
<dbReference type="SUPFAM" id="SSF48452">
    <property type="entry name" value="TPR-like"/>
    <property type="match status" value="4"/>
</dbReference>
<protein>
    <submittedName>
        <fullName evidence="2">PEP-CTERM system TPR-repeat protein PrsT</fullName>
    </submittedName>
</protein>
<dbReference type="PROSITE" id="PS50005">
    <property type="entry name" value="TPR"/>
    <property type="match status" value="2"/>
</dbReference>
<reference evidence="3" key="1">
    <citation type="journal article" date="2020" name="Int. J. Syst. Evol. Microbiol.">
        <title>Alteromonas alba sp. nov., a marine bacterium isolated from the seawater of the West Pacific Ocean.</title>
        <authorList>
            <person name="Sun C."/>
            <person name="Wu Y.-H."/>
            <person name="Xamxidin M."/>
            <person name="Cheng H."/>
            <person name="Xu X.-W."/>
        </authorList>
    </citation>
    <scope>NUCLEOTIDE SEQUENCE [LARGE SCALE GENOMIC DNA]</scope>
    <source>
        <strain evidence="3">190</strain>
    </source>
</reference>
<dbReference type="RefSeq" id="WP_105934806.1">
    <property type="nucleotide sequence ID" value="NZ_PVNP01000124.1"/>
</dbReference>
<feature type="repeat" description="TPR" evidence="1">
    <location>
        <begin position="198"/>
        <end position="231"/>
    </location>
</feature>
<dbReference type="AlphaFoldDB" id="A0A2S9VA73"/>
<gene>
    <name evidence="2" type="primary">prsT</name>
    <name evidence="2" type="ORF">C6Y40_12055</name>
</gene>
<dbReference type="Pfam" id="PF14559">
    <property type="entry name" value="TPR_19"/>
    <property type="match status" value="4"/>
</dbReference>
<dbReference type="NCBIfam" id="TIGR02917">
    <property type="entry name" value="PEP_TPR_lipo"/>
    <property type="match status" value="1"/>
</dbReference>
<dbReference type="EMBL" id="PVNP01000124">
    <property type="protein sequence ID" value="PRO73343.1"/>
    <property type="molecule type" value="Genomic_DNA"/>
</dbReference>
<evidence type="ECO:0000313" key="2">
    <source>
        <dbReference type="EMBL" id="PRO73343.1"/>
    </source>
</evidence>
<dbReference type="SMART" id="SM00028">
    <property type="entry name" value="TPR"/>
    <property type="match status" value="9"/>
</dbReference>
<dbReference type="PANTHER" id="PTHR12558:SF13">
    <property type="entry name" value="CELL DIVISION CYCLE PROTEIN 27 HOMOLOG"/>
    <property type="match status" value="1"/>
</dbReference>
<dbReference type="Gene3D" id="1.25.40.10">
    <property type="entry name" value="Tetratricopeptide repeat domain"/>
    <property type="match status" value="6"/>
</dbReference>
<proteinExistence type="predicted"/>
<dbReference type="PROSITE" id="PS51257">
    <property type="entry name" value="PROKAR_LIPOPROTEIN"/>
    <property type="match status" value="1"/>
</dbReference>
<dbReference type="PANTHER" id="PTHR12558">
    <property type="entry name" value="CELL DIVISION CYCLE 16,23,27"/>
    <property type="match status" value="1"/>
</dbReference>
<evidence type="ECO:0000256" key="1">
    <source>
        <dbReference type="PROSITE-ProRule" id="PRU00339"/>
    </source>
</evidence>
<keyword evidence="3" id="KW-1185">Reference proteome</keyword>
<feature type="repeat" description="TPR" evidence="1">
    <location>
        <begin position="803"/>
        <end position="836"/>
    </location>
</feature>
<accession>A0A2S9VA73</accession>
<sequence length="923" mass="102574">MNKSTSTRIAVISAVLLMVAGCGQKTTVEHISEAKQHLEQGDNKAAIIALKNAIQLDPQAAQPRFELGKIYLQEQDYESAEKELSRAFDYGYKPADVLPLLSKAFQQTRADVAMTELPLESSGLSNVDKVIVGYRKALSLLTLKQNKQAVLLSENLTALNVNSVYHDLIQLIPLLAAEKYEEAMAKAEQARDRSPLNSDALLILARLYTSTGRGAKAAETFKDYLRVEPTDIRVKFILASLLIQQRDAKQAEPLVDELLMVNSKSPYLNQLKSIARAVDNDHEAALKYAEIAINTGRLDPTLRVVAGFAAYKTENYDKAVEHLSTVASLLPDDHRVLRLLAASQVNSSTSAQVKSVIQRLDNFQSTDVPLLSKAALEMLKADDEAAASEMIEQMEDLSQSAEQIVQLNLLRLSVDDIDGLIGVDEIVEDQEVPVQAKQMIAMALIKHGKYDEAKAIARELNSNDKTAFSSFIINAEAALAKGDLAGAEVAVEKALSEQPTAVPAQVLKMRVLEQQGQVDNALTLARKIVADSPSAFRAWQFLLSQDKEQAQQELSSLINSLESGLTNPPLRMLAAKKALEFNQKEQALKLIEGISLSADSPQTLWQLKGNVLVQTNQVIAAEEHFRQWSEFFPNQENAAIGVIAVNNIRGNYPAALAEANRFLQLEDNQEIRILQALFNARLGNLEEAKAAWQQIDERLYDEPEVRGINAYISLLERRPAEALDDALAAYKANRSFDYLALLTRIYAAQDKRNEALALLQKHNATPDKDIRSLMLMAEFQMVLAPDEAVTSYKEAIAADPYNYVALNNLAYLKMNQDELEEARKLIEQAYEFMPTNDGVVDTYAEILTKQGEADEAIVLYETIIEQPGIAEHIRLNYVETLLKQGSKAIAQRKLERMRFSQPASFVRLNSLIQQYELKNISPR</sequence>
<dbReference type="GO" id="GO:0051301">
    <property type="term" value="P:cell division"/>
    <property type="evidence" value="ECO:0007669"/>
    <property type="project" value="TreeGrafter"/>
</dbReference>
<dbReference type="OrthoDB" id="7052525at2"/>